<name>A0A0D0KUD0_AGRTU</name>
<reference evidence="1 2" key="1">
    <citation type="submission" date="2014-12" db="EMBL/GenBank/DDBJ databases">
        <title>16Stimator: statistical estimation of ribosomal gene copy numbers from draft genome assemblies.</title>
        <authorList>
            <person name="Perisin M.A."/>
            <person name="Vetter M."/>
            <person name="Gilbert J.A."/>
            <person name="Bergelson J."/>
        </authorList>
    </citation>
    <scope>NUCLEOTIDE SEQUENCE [LARGE SCALE GENOMIC DNA]</scope>
    <source>
        <strain evidence="1 2">MEJ076</strain>
    </source>
</reference>
<evidence type="ECO:0000313" key="1">
    <source>
        <dbReference type="EMBL" id="KIQ03467.1"/>
    </source>
</evidence>
<dbReference type="AlphaFoldDB" id="A0A0D0KUD0"/>
<proteinExistence type="predicted"/>
<dbReference type="OrthoDB" id="9791494at2"/>
<evidence type="ECO:0000313" key="2">
    <source>
        <dbReference type="Proteomes" id="UP000035017"/>
    </source>
</evidence>
<gene>
    <name evidence="1" type="ORF">RU07_08505</name>
</gene>
<sequence>MPIVRDLIQTVVIGKTPGHQPACLQVHGDIANIMSSMEVLDLMEQQFLAAAGNDLMARIASGEIDTDAKRRKLLDQYGEERKSKYSE</sequence>
<dbReference type="Proteomes" id="UP000035017">
    <property type="component" value="Unassembled WGS sequence"/>
</dbReference>
<accession>A0A0D0KUD0</accession>
<dbReference type="EMBL" id="JXQV01000008">
    <property type="protein sequence ID" value="KIQ03467.1"/>
    <property type="molecule type" value="Genomic_DNA"/>
</dbReference>
<comment type="caution">
    <text evidence="1">The sequence shown here is derived from an EMBL/GenBank/DDBJ whole genome shotgun (WGS) entry which is preliminary data.</text>
</comment>
<protein>
    <submittedName>
        <fullName evidence="1">Uncharacterized protein</fullName>
    </submittedName>
</protein>
<organism evidence="1 2">
    <name type="scientific">Agrobacterium tumefaciens</name>
    <dbReference type="NCBI Taxonomy" id="358"/>
    <lineage>
        <taxon>Bacteria</taxon>
        <taxon>Pseudomonadati</taxon>
        <taxon>Pseudomonadota</taxon>
        <taxon>Alphaproteobacteria</taxon>
        <taxon>Hyphomicrobiales</taxon>
        <taxon>Rhizobiaceae</taxon>
        <taxon>Rhizobium/Agrobacterium group</taxon>
        <taxon>Agrobacterium</taxon>
        <taxon>Agrobacterium tumefaciens complex</taxon>
    </lineage>
</organism>